<name>A0ABM5JWV7_DIAVI</name>
<sequence length="364" mass="41269">MLNGHFGIVGAGLCISQNCIISLPLVMKTILLFVSLLLVVSAARKEKKTTLEDVERGYITTKARLSPPPPPTSTKVRSKSPTQFGYIPVKTPANYVQKEPKITYAPPQYISLNQGKIKYQTEPQYSTIQYASGSQYTTGPVYTGPVYTGAGQGTPQRGVQKAPVDQTQEYYVPQQEQSQYLNYDNVQYVADNNIDQGAGQQHYNPQQYYYLQQQYQAPTTSIQAVVDPKGGLQYIMYIPTYVSNQGSQQQSTDQTQNYENVVYSDNDQTYQQPQSSPQYTTYTEKQPTLETGKSAYNVKATDFTFKREPKSLLDSYVPSVLQLQYYKQAQLNSIRDSEKYESYINPTGAESSYRYNYRPTPFRR</sequence>
<reference evidence="2" key="1">
    <citation type="submission" date="2025-05" db="UniProtKB">
        <authorList>
            <consortium name="EnsemblMetazoa"/>
        </authorList>
    </citation>
    <scope>IDENTIFICATION</scope>
</reference>
<evidence type="ECO:0000313" key="3">
    <source>
        <dbReference type="Proteomes" id="UP001652700"/>
    </source>
</evidence>
<dbReference type="RefSeq" id="XP_050502417.1">
    <property type="nucleotide sequence ID" value="XM_050646460.1"/>
</dbReference>
<proteinExistence type="predicted"/>
<organism evidence="2 3">
    <name type="scientific">Diabrotica virgifera virgifera</name>
    <name type="common">western corn rootworm</name>
    <dbReference type="NCBI Taxonomy" id="50390"/>
    <lineage>
        <taxon>Eukaryota</taxon>
        <taxon>Metazoa</taxon>
        <taxon>Ecdysozoa</taxon>
        <taxon>Arthropoda</taxon>
        <taxon>Hexapoda</taxon>
        <taxon>Insecta</taxon>
        <taxon>Pterygota</taxon>
        <taxon>Neoptera</taxon>
        <taxon>Endopterygota</taxon>
        <taxon>Coleoptera</taxon>
        <taxon>Polyphaga</taxon>
        <taxon>Cucujiformia</taxon>
        <taxon>Chrysomeloidea</taxon>
        <taxon>Chrysomelidae</taxon>
        <taxon>Galerucinae</taxon>
        <taxon>Diabroticina</taxon>
        <taxon>Diabroticites</taxon>
        <taxon>Diabrotica</taxon>
    </lineage>
</organism>
<keyword evidence="1" id="KW-0472">Membrane</keyword>
<feature type="transmembrane region" description="Helical" evidence="1">
    <location>
        <begin position="20"/>
        <end position="40"/>
    </location>
</feature>
<accession>A0ABM5JWV7</accession>
<evidence type="ECO:0000256" key="1">
    <source>
        <dbReference type="SAM" id="Phobius"/>
    </source>
</evidence>
<keyword evidence="1" id="KW-1133">Transmembrane helix</keyword>
<dbReference type="EnsemblMetazoa" id="XM_050646460.1">
    <property type="protein sequence ID" value="XP_050502417.1"/>
    <property type="gene ID" value="LOC114349007"/>
</dbReference>
<keyword evidence="3" id="KW-1185">Reference proteome</keyword>
<protein>
    <submittedName>
        <fullName evidence="2">Uncharacterized protein</fullName>
    </submittedName>
</protein>
<keyword evidence="1" id="KW-0812">Transmembrane</keyword>
<dbReference type="GeneID" id="114349007"/>
<evidence type="ECO:0000313" key="2">
    <source>
        <dbReference type="EnsemblMetazoa" id="XP_050502417.1"/>
    </source>
</evidence>
<dbReference type="Proteomes" id="UP001652700">
    <property type="component" value="Unplaced"/>
</dbReference>